<evidence type="ECO:0000313" key="3">
    <source>
        <dbReference type="Proteomes" id="UP001497600"/>
    </source>
</evidence>
<gene>
    <name evidence="2" type="ORF">CAAN4_C05380</name>
</gene>
<dbReference type="EMBL" id="OZ004255">
    <property type="protein sequence ID" value="CAK7900021.1"/>
    <property type="molecule type" value="Genomic_DNA"/>
</dbReference>
<name>A0ABP0EA69_9ASCO</name>
<keyword evidence="1" id="KW-0472">Membrane</keyword>
<dbReference type="Proteomes" id="UP001497600">
    <property type="component" value="Chromosome C"/>
</dbReference>
<evidence type="ECO:0000256" key="1">
    <source>
        <dbReference type="SAM" id="Phobius"/>
    </source>
</evidence>
<reference evidence="2 3" key="1">
    <citation type="submission" date="2024-01" db="EMBL/GenBank/DDBJ databases">
        <authorList>
            <consortium name="Genoscope - CEA"/>
            <person name="William W."/>
        </authorList>
    </citation>
    <scope>NUCLEOTIDE SEQUENCE [LARGE SCALE GENOMIC DNA]</scope>
    <source>
        <strain evidence="2 3">29B2s-10</strain>
    </source>
</reference>
<keyword evidence="1" id="KW-1133">Transmembrane helix</keyword>
<proteinExistence type="predicted"/>
<organism evidence="2 3">
    <name type="scientific">[Candida] anglica</name>
    <dbReference type="NCBI Taxonomy" id="148631"/>
    <lineage>
        <taxon>Eukaryota</taxon>
        <taxon>Fungi</taxon>
        <taxon>Dikarya</taxon>
        <taxon>Ascomycota</taxon>
        <taxon>Saccharomycotina</taxon>
        <taxon>Pichiomycetes</taxon>
        <taxon>Debaryomycetaceae</taxon>
        <taxon>Kurtzmaniella</taxon>
    </lineage>
</organism>
<keyword evidence="1" id="KW-0812">Transmembrane</keyword>
<evidence type="ECO:0000313" key="2">
    <source>
        <dbReference type="EMBL" id="CAK7900021.1"/>
    </source>
</evidence>
<feature type="transmembrane region" description="Helical" evidence="1">
    <location>
        <begin position="27"/>
        <end position="47"/>
    </location>
</feature>
<accession>A0ABP0EA69</accession>
<keyword evidence="3" id="KW-1185">Reference proteome</keyword>
<sequence length="51" mass="5562">MIVLPLCQLFPPSYAYARQALRINGSIYVLGYLSHIPVVASVASILIRCVA</sequence>
<protein>
    <submittedName>
        <fullName evidence="2">Uncharacterized protein</fullName>
    </submittedName>
</protein>